<dbReference type="SUPFAM" id="SSF53649">
    <property type="entry name" value="Alkaline phosphatase-like"/>
    <property type="match status" value="1"/>
</dbReference>
<proteinExistence type="predicted"/>
<dbReference type="InterPro" id="IPR011990">
    <property type="entry name" value="TPR-like_helical_dom_sf"/>
</dbReference>
<dbReference type="Gene3D" id="1.25.40.10">
    <property type="entry name" value="Tetratricopeptide repeat domain"/>
    <property type="match status" value="1"/>
</dbReference>
<reference evidence="1 2" key="1">
    <citation type="submission" date="2019-09" db="EMBL/GenBank/DDBJ databases">
        <title>Genomes of family Cryomorphaceae.</title>
        <authorList>
            <person name="Bowman J.P."/>
        </authorList>
    </citation>
    <scope>NUCLEOTIDE SEQUENCE [LARGE SCALE GENOMIC DNA]</scope>
    <source>
        <strain evidence="1 2">LMG 25704</strain>
    </source>
</reference>
<dbReference type="SUPFAM" id="SSF52540">
    <property type="entry name" value="P-loop containing nucleoside triphosphate hydrolases"/>
    <property type="match status" value="1"/>
</dbReference>
<dbReference type="SUPFAM" id="SSF48452">
    <property type="entry name" value="TPR-like"/>
    <property type="match status" value="1"/>
</dbReference>
<organism evidence="1 2">
    <name type="scientific">Phaeocystidibacter luteus</name>
    <dbReference type="NCBI Taxonomy" id="911197"/>
    <lineage>
        <taxon>Bacteria</taxon>
        <taxon>Pseudomonadati</taxon>
        <taxon>Bacteroidota</taxon>
        <taxon>Flavobacteriia</taxon>
        <taxon>Flavobacteriales</taxon>
        <taxon>Phaeocystidibacteraceae</taxon>
        <taxon>Phaeocystidibacter</taxon>
    </lineage>
</organism>
<evidence type="ECO:0000313" key="1">
    <source>
        <dbReference type="EMBL" id="KAB2814869.1"/>
    </source>
</evidence>
<protein>
    <submittedName>
        <fullName evidence="1">Uncharacterized protein</fullName>
    </submittedName>
</protein>
<gene>
    <name evidence="1" type="ORF">F8C67_03720</name>
</gene>
<dbReference type="AlphaFoldDB" id="A0A6N6RMR7"/>
<name>A0A6N6RMR7_9FLAO</name>
<keyword evidence="2" id="KW-1185">Reference proteome</keyword>
<dbReference type="OrthoDB" id="9779418at2"/>
<dbReference type="InterPro" id="IPR017850">
    <property type="entry name" value="Alkaline_phosphatase_core_sf"/>
</dbReference>
<accession>A0A6N6RMR7</accession>
<dbReference type="Proteomes" id="UP000468650">
    <property type="component" value="Unassembled WGS sequence"/>
</dbReference>
<comment type="caution">
    <text evidence="1">The sequence shown here is derived from an EMBL/GenBank/DDBJ whole genome shotgun (WGS) entry which is preliminary data.</text>
</comment>
<dbReference type="EMBL" id="WBVO01000001">
    <property type="protein sequence ID" value="KAB2814869.1"/>
    <property type="molecule type" value="Genomic_DNA"/>
</dbReference>
<evidence type="ECO:0000313" key="2">
    <source>
        <dbReference type="Proteomes" id="UP000468650"/>
    </source>
</evidence>
<dbReference type="Gene3D" id="3.40.50.300">
    <property type="entry name" value="P-loop containing nucleotide triphosphate hydrolases"/>
    <property type="match status" value="1"/>
</dbReference>
<dbReference type="Pfam" id="PF01663">
    <property type="entry name" value="Phosphodiest"/>
    <property type="match status" value="1"/>
</dbReference>
<dbReference type="Gene3D" id="3.40.720.10">
    <property type="entry name" value="Alkaline Phosphatase, subunit A"/>
    <property type="match status" value="1"/>
</dbReference>
<dbReference type="InterPro" id="IPR002591">
    <property type="entry name" value="Phosphodiest/P_Trfase"/>
</dbReference>
<sequence>MKKPKLLVIGWDAADWSVLNPLLANGKMPSTAALISRGFRGKLASIQPMLSPLLWTSIATGYRPHDHGILNFVEPDGVGGVRAVRGSSRTKLAFWEILKENDIKSNVIGWWPSHPAEDTGAVMVSNFFNHSPDDTLSPLDSEAVFPKSQTENYAELRVHVQEMTARILAPFFPDAKEIDGSDPILSGVAKIVAQTASTHAAATEAMEREEWDVTAVYYDAIDHFKHLAMEYHPPKADGVSDGDYQKYHAIVEAGYRFHDMMLDRLLSLAGDNCHVLLVSDHGFAHEEERQRKIPDLPGGPAQEHHPYGVLIGAGPNWKSQTVYGHSLLDICPAILHLFGLPASEGMAGRTPLNWWKETRIIERILRSNRNAVHTSGSDDSLLEDLDQLGYVKLPEDRAEALRMVKADSRYHEITSLLDAGHIQTALQRAETLCHDFPNDPRFAYQRLGIIWMLQSSDIDSELAEIKGKFPSPAMDYFQGLHALQNGFHSSALEHFEKLVHSVDLSPGVLQSVGKALIQAGRIDEAVEWLLPIHDTYSRWPESSLLLAQIEYDRNQLERSLDFALEAIRRRYFTPEAHLLVARIARQMGELKASEAGYQVYHQLVPDDLPTIVEWVSLLRALDKNREANNLEARLQRVPVTVIVSGMPRSGTSMMMQMLEAGGLEVYSDEARQPDTHNPKGYLEAEKAAHLHIDNRWLSETNGKAVKVVTPQLEQLPGNRQYRIIWMKRPTSEVVISQELMLGKTRKDIQKYFPFAKALALEQTENEVLMKMEAQGNISICLVEYHDCLENPQSVASRIASFLSDVSSEELDISKMIESVDPSLYRSRL</sequence>
<dbReference type="InterPro" id="IPR027417">
    <property type="entry name" value="P-loop_NTPase"/>
</dbReference>
<dbReference type="RefSeq" id="WP_151666446.1">
    <property type="nucleotide sequence ID" value="NZ_WBVO01000001.1"/>
</dbReference>